<comment type="caution">
    <text evidence="2">The sequence shown here is derived from an EMBL/GenBank/DDBJ whole genome shotgun (WGS) entry which is preliminary data.</text>
</comment>
<feature type="compositionally biased region" description="Basic and acidic residues" evidence="1">
    <location>
        <begin position="16"/>
        <end position="27"/>
    </location>
</feature>
<reference evidence="2 3" key="1">
    <citation type="submission" date="2020-04" db="EMBL/GenBank/DDBJ databases">
        <title>Chromosome-level genome assembly of a cyprinid fish Onychostoma macrolepis by integration of Nanopore Sequencing, Bionano and Hi-C technology.</title>
        <authorList>
            <person name="Wang D."/>
        </authorList>
    </citation>
    <scope>NUCLEOTIDE SEQUENCE [LARGE SCALE GENOMIC DNA]</scope>
    <source>
        <strain evidence="2">SWU-2019</strain>
        <tissue evidence="2">Muscle</tissue>
    </source>
</reference>
<evidence type="ECO:0000313" key="2">
    <source>
        <dbReference type="EMBL" id="KAF4102237.1"/>
    </source>
</evidence>
<feature type="compositionally biased region" description="Basic residues" evidence="1">
    <location>
        <begin position="71"/>
        <end position="85"/>
    </location>
</feature>
<organism evidence="2 3">
    <name type="scientific">Onychostoma macrolepis</name>
    <dbReference type="NCBI Taxonomy" id="369639"/>
    <lineage>
        <taxon>Eukaryota</taxon>
        <taxon>Metazoa</taxon>
        <taxon>Chordata</taxon>
        <taxon>Craniata</taxon>
        <taxon>Vertebrata</taxon>
        <taxon>Euteleostomi</taxon>
        <taxon>Actinopterygii</taxon>
        <taxon>Neopterygii</taxon>
        <taxon>Teleostei</taxon>
        <taxon>Ostariophysi</taxon>
        <taxon>Cypriniformes</taxon>
        <taxon>Cyprinidae</taxon>
        <taxon>Acrossocheilinae</taxon>
        <taxon>Onychostoma</taxon>
    </lineage>
</organism>
<accession>A0A7J6C4P6</accession>
<name>A0A7J6C4P6_9TELE</name>
<evidence type="ECO:0000256" key="1">
    <source>
        <dbReference type="SAM" id="MobiDB-lite"/>
    </source>
</evidence>
<dbReference type="Proteomes" id="UP000579812">
    <property type="component" value="Unassembled WGS sequence"/>
</dbReference>
<dbReference type="EMBL" id="JAAMOB010000017">
    <property type="protein sequence ID" value="KAF4102237.1"/>
    <property type="molecule type" value="Genomic_DNA"/>
</dbReference>
<dbReference type="AlphaFoldDB" id="A0A7J6C4P6"/>
<evidence type="ECO:0000313" key="3">
    <source>
        <dbReference type="Proteomes" id="UP000579812"/>
    </source>
</evidence>
<gene>
    <name evidence="2" type="ORF">G5714_017037</name>
</gene>
<protein>
    <submittedName>
        <fullName evidence="2">Uncharacterized protein</fullName>
    </submittedName>
</protein>
<proteinExistence type="predicted"/>
<feature type="compositionally biased region" description="Polar residues" evidence="1">
    <location>
        <begin position="49"/>
        <end position="68"/>
    </location>
</feature>
<feature type="region of interest" description="Disordered" evidence="1">
    <location>
        <begin position="16"/>
        <end position="87"/>
    </location>
</feature>
<sequence>MSISKSKIKKIFGKSKSFDKESRDADRAVGQWGTSPEDDRESFRGSVMTLPSSPGDVTSYLDSLPTSPSEKKKKRFPTWRSKKRNKDKEFLTSTGELFNHRSFDQVSIQTETM</sequence>
<keyword evidence="3" id="KW-1185">Reference proteome</keyword>